<evidence type="ECO:0000313" key="3">
    <source>
        <dbReference type="EnsemblFungi" id="PTTG_26959-t43_1-p1"/>
    </source>
</evidence>
<protein>
    <submittedName>
        <fullName evidence="2 3">Uncharacterized protein</fullName>
    </submittedName>
</protein>
<proteinExistence type="predicted"/>
<feature type="compositionally biased region" description="Polar residues" evidence="1">
    <location>
        <begin position="1"/>
        <end position="10"/>
    </location>
</feature>
<reference evidence="3 4" key="3">
    <citation type="journal article" date="2017" name="G3 (Bethesda)">
        <title>Comparative analysis highlights variable genome content of wheat rusts and divergence of the mating loci.</title>
        <authorList>
            <person name="Cuomo C.A."/>
            <person name="Bakkeren G."/>
            <person name="Khalil H.B."/>
            <person name="Panwar V."/>
            <person name="Joly D."/>
            <person name="Linning R."/>
            <person name="Sakthikumar S."/>
            <person name="Song X."/>
            <person name="Adiconis X."/>
            <person name="Fan L."/>
            <person name="Goldberg J.M."/>
            <person name="Levin J.Z."/>
            <person name="Young S."/>
            <person name="Zeng Q."/>
            <person name="Anikster Y."/>
            <person name="Bruce M."/>
            <person name="Wang M."/>
            <person name="Yin C."/>
            <person name="McCallum B."/>
            <person name="Szabo L.J."/>
            <person name="Hulbert S."/>
            <person name="Chen X."/>
            <person name="Fellers J.P."/>
        </authorList>
    </citation>
    <scope>NUCLEOTIDE SEQUENCE</scope>
    <source>
        <strain evidence="4">Isolate 1-1 / race 1 (BBBD)</strain>
        <strain evidence="3">isolate 1-1 / race 1 (BBBD)</strain>
    </source>
</reference>
<dbReference type="AlphaFoldDB" id="A0A180GNY6"/>
<dbReference type="Proteomes" id="UP000005240">
    <property type="component" value="Unassembled WGS sequence"/>
</dbReference>
<evidence type="ECO:0000313" key="4">
    <source>
        <dbReference type="Proteomes" id="UP000005240"/>
    </source>
</evidence>
<reference evidence="3" key="4">
    <citation type="submission" date="2025-05" db="UniProtKB">
        <authorList>
            <consortium name="EnsemblFungi"/>
        </authorList>
    </citation>
    <scope>IDENTIFICATION</scope>
    <source>
        <strain evidence="3">isolate 1-1 / race 1 (BBBD)</strain>
    </source>
</reference>
<sequence length="70" mass="7764">MSSGSITLRSSGGLVHRGRAKERVNGMLQKFPTNHHPDEIPKTLTHKWHMHSTLKSLLNGAAVDKHLAED</sequence>
<evidence type="ECO:0000256" key="1">
    <source>
        <dbReference type="SAM" id="MobiDB-lite"/>
    </source>
</evidence>
<dbReference type="EMBL" id="ADAS02000039">
    <property type="protein sequence ID" value="OAV94430.1"/>
    <property type="molecule type" value="Genomic_DNA"/>
</dbReference>
<feature type="region of interest" description="Disordered" evidence="1">
    <location>
        <begin position="1"/>
        <end position="20"/>
    </location>
</feature>
<organism evidence="2">
    <name type="scientific">Puccinia triticina (isolate 1-1 / race 1 (BBBD))</name>
    <name type="common">Brown leaf rust fungus</name>
    <dbReference type="NCBI Taxonomy" id="630390"/>
    <lineage>
        <taxon>Eukaryota</taxon>
        <taxon>Fungi</taxon>
        <taxon>Dikarya</taxon>
        <taxon>Basidiomycota</taxon>
        <taxon>Pucciniomycotina</taxon>
        <taxon>Pucciniomycetes</taxon>
        <taxon>Pucciniales</taxon>
        <taxon>Pucciniaceae</taxon>
        <taxon>Puccinia</taxon>
    </lineage>
</organism>
<name>A0A180GNY6_PUCT1</name>
<evidence type="ECO:0000313" key="2">
    <source>
        <dbReference type="EMBL" id="OAV94430.1"/>
    </source>
</evidence>
<dbReference type="EnsemblFungi" id="PTTG_26959-t43_1">
    <property type="protein sequence ID" value="PTTG_26959-t43_1-p1"/>
    <property type="gene ID" value="PTTG_26959"/>
</dbReference>
<accession>A0A180GNY6</accession>
<reference evidence="2" key="2">
    <citation type="submission" date="2016-05" db="EMBL/GenBank/DDBJ databases">
        <title>Comparative analysis highlights variable genome content of wheat rusts and divergence of the mating loci.</title>
        <authorList>
            <person name="Cuomo C.A."/>
            <person name="Bakkeren G."/>
            <person name="Szabo L."/>
            <person name="Khalil H."/>
            <person name="Joly D."/>
            <person name="Goldberg J."/>
            <person name="Young S."/>
            <person name="Zeng Q."/>
            <person name="Fellers J."/>
        </authorList>
    </citation>
    <scope>NUCLEOTIDE SEQUENCE [LARGE SCALE GENOMIC DNA]</scope>
    <source>
        <strain evidence="2">1-1 BBBD Race 1</strain>
    </source>
</reference>
<keyword evidence="4" id="KW-1185">Reference proteome</keyword>
<dbReference type="VEuPathDB" id="FungiDB:PTTG_26959"/>
<reference evidence="2" key="1">
    <citation type="submission" date="2009-11" db="EMBL/GenBank/DDBJ databases">
        <authorList>
            <consortium name="The Broad Institute Genome Sequencing Platform"/>
            <person name="Ward D."/>
            <person name="Feldgarden M."/>
            <person name="Earl A."/>
            <person name="Young S.K."/>
            <person name="Zeng Q."/>
            <person name="Koehrsen M."/>
            <person name="Alvarado L."/>
            <person name="Berlin A."/>
            <person name="Bochicchio J."/>
            <person name="Borenstein D."/>
            <person name="Chapman S.B."/>
            <person name="Chen Z."/>
            <person name="Engels R."/>
            <person name="Freedman E."/>
            <person name="Gellesch M."/>
            <person name="Goldberg J."/>
            <person name="Griggs A."/>
            <person name="Gujja S."/>
            <person name="Heilman E."/>
            <person name="Heiman D."/>
            <person name="Hepburn T."/>
            <person name="Howarth C."/>
            <person name="Jen D."/>
            <person name="Larson L."/>
            <person name="Lewis B."/>
            <person name="Mehta T."/>
            <person name="Park D."/>
            <person name="Pearson M."/>
            <person name="Roberts A."/>
            <person name="Saif S."/>
            <person name="Shea T."/>
            <person name="Shenoy N."/>
            <person name="Sisk P."/>
            <person name="Stolte C."/>
            <person name="Sykes S."/>
            <person name="Thomson T."/>
            <person name="Walk T."/>
            <person name="White J."/>
            <person name="Yandava C."/>
            <person name="Izard J."/>
            <person name="Baranova O.V."/>
            <person name="Blanton J.M."/>
            <person name="Tanner A.C."/>
            <person name="Dewhirst F.E."/>
            <person name="Haas B."/>
            <person name="Nusbaum C."/>
            <person name="Birren B."/>
        </authorList>
    </citation>
    <scope>NUCLEOTIDE SEQUENCE [LARGE SCALE GENOMIC DNA]</scope>
    <source>
        <strain evidence="2">1-1 BBBD Race 1</strain>
    </source>
</reference>
<gene>
    <name evidence="2" type="ORF">PTTG_26959</name>
</gene>